<dbReference type="PANTHER" id="PTHR44889">
    <property type="entry name" value="INACTIVE HYDROXYSTEROID DEHYDROGENASE-LIKE PROTEIN 1"/>
    <property type="match status" value="1"/>
</dbReference>
<dbReference type="GO" id="GO:0016491">
    <property type="term" value="F:oxidoreductase activity"/>
    <property type="evidence" value="ECO:0007669"/>
    <property type="project" value="UniProtKB-KW"/>
</dbReference>
<keyword evidence="6" id="KW-1133">Transmembrane helix</keyword>
<keyword evidence="6" id="KW-0472">Membrane</keyword>
<evidence type="ECO:0000256" key="2">
    <source>
        <dbReference type="ARBA" id="ARBA00022857"/>
    </source>
</evidence>
<evidence type="ECO:0000256" key="6">
    <source>
        <dbReference type="SAM" id="Phobius"/>
    </source>
</evidence>
<evidence type="ECO:0000313" key="8">
    <source>
        <dbReference type="Proteomes" id="UP001258017"/>
    </source>
</evidence>
<reference evidence="7" key="2">
    <citation type="journal article" date="2023" name="Commun. Biol.">
        <title>Intrasexual cuticular hydrocarbon dimorphism in a wasp sheds light on hydrocarbon biosynthesis genes in Hymenoptera.</title>
        <authorList>
            <person name="Moris V.C."/>
            <person name="Podsiadlowski L."/>
            <person name="Martin S."/>
            <person name="Oeyen J.P."/>
            <person name="Donath A."/>
            <person name="Petersen M."/>
            <person name="Wilbrandt J."/>
            <person name="Misof B."/>
            <person name="Liedtke D."/>
            <person name="Thamm M."/>
            <person name="Scheiner R."/>
            <person name="Schmitt T."/>
            <person name="Niehuis O."/>
        </authorList>
    </citation>
    <scope>NUCLEOTIDE SEQUENCE</scope>
    <source>
        <strain evidence="7">GBR_01_08_01A</strain>
    </source>
</reference>
<comment type="caution">
    <text evidence="7">The sequence shown here is derived from an EMBL/GenBank/DDBJ whole genome shotgun (WGS) entry which is preliminary data.</text>
</comment>
<dbReference type="PANTHER" id="PTHR44889:SF1">
    <property type="entry name" value="INACTIVE HYDROXYSTEROID DEHYDROGENASE-LIKE PROTEIN 1"/>
    <property type="match status" value="1"/>
</dbReference>
<evidence type="ECO:0000313" key="7">
    <source>
        <dbReference type="EMBL" id="KAK2587761.1"/>
    </source>
</evidence>
<keyword evidence="4" id="KW-0496">Mitochondrion</keyword>
<evidence type="ECO:0000256" key="1">
    <source>
        <dbReference type="ARBA" id="ARBA00004173"/>
    </source>
</evidence>
<organism evidence="7 8">
    <name type="scientific">Odynerus spinipes</name>
    <dbReference type="NCBI Taxonomy" id="1348599"/>
    <lineage>
        <taxon>Eukaryota</taxon>
        <taxon>Metazoa</taxon>
        <taxon>Ecdysozoa</taxon>
        <taxon>Arthropoda</taxon>
        <taxon>Hexapoda</taxon>
        <taxon>Insecta</taxon>
        <taxon>Pterygota</taxon>
        <taxon>Neoptera</taxon>
        <taxon>Endopterygota</taxon>
        <taxon>Hymenoptera</taxon>
        <taxon>Apocrita</taxon>
        <taxon>Aculeata</taxon>
        <taxon>Vespoidea</taxon>
        <taxon>Vespidae</taxon>
        <taxon>Eumeninae</taxon>
        <taxon>Odynerus</taxon>
    </lineage>
</organism>
<dbReference type="Pfam" id="PF00106">
    <property type="entry name" value="adh_short"/>
    <property type="match status" value="1"/>
</dbReference>
<gene>
    <name evidence="7" type="ORF">KPH14_003869</name>
</gene>
<dbReference type="PROSITE" id="PS00061">
    <property type="entry name" value="ADH_SHORT"/>
    <property type="match status" value="1"/>
</dbReference>
<dbReference type="PRINTS" id="PR00080">
    <property type="entry name" value="SDRFAMILY"/>
</dbReference>
<dbReference type="InterPro" id="IPR020904">
    <property type="entry name" value="Sc_DH/Rdtase_CS"/>
</dbReference>
<keyword evidence="2" id="KW-0521">NADP</keyword>
<sequence length="393" mass="44343">MNGLAFLIDLLISYTEALGISDSREMLVLIALWLLAGLIALWVLLEPISRLISTLWQTILPLVNSKSIDFRIKFGEWAVVTGSTDGIGKAYAKELAARNLNLILISRNLDKLEKTKCEVLDVNPKIDVKIIQADFAKGKPIFEKIKTQLEDVPIGILVNNVGKQYSYPMYLAEVPEDELWDIININVGATTMMTRLIIEQMKTRRKGAIVNISSGSELQPLPLMTVYAATKVYVKSFSDAIRAEYSKYGITVQHLAPLFINTKMNAFSERLQVSSLFVPNATTYAKNAISTLGKVDSCSGYWAHGIQTFFTLIPPVWIRTKIGQFINEGFREDYFKKQKRRRLKILSALQYEEDDLLVENELAHASVPTQLINNGSQYGAHQELRRTDDPNFF</sequence>
<dbReference type="PRINTS" id="PR00081">
    <property type="entry name" value="GDHRDH"/>
</dbReference>
<dbReference type="InterPro" id="IPR002347">
    <property type="entry name" value="SDR_fam"/>
</dbReference>
<dbReference type="SUPFAM" id="SSF51735">
    <property type="entry name" value="NAD(P)-binding Rossmann-fold domains"/>
    <property type="match status" value="1"/>
</dbReference>
<dbReference type="InterPro" id="IPR052149">
    <property type="entry name" value="17-beta-HSD3-like"/>
</dbReference>
<proteinExistence type="inferred from homology"/>
<keyword evidence="8" id="KW-1185">Reference proteome</keyword>
<dbReference type="GO" id="GO:0005739">
    <property type="term" value="C:mitochondrion"/>
    <property type="evidence" value="ECO:0007669"/>
    <property type="project" value="UniProtKB-SubCell"/>
</dbReference>
<evidence type="ECO:0000256" key="5">
    <source>
        <dbReference type="ARBA" id="ARBA00038261"/>
    </source>
</evidence>
<accession>A0AAD9VUQ7</accession>
<feature type="transmembrane region" description="Helical" evidence="6">
    <location>
        <begin position="27"/>
        <end position="45"/>
    </location>
</feature>
<name>A0AAD9VUQ7_9HYME</name>
<dbReference type="CDD" id="cd05356">
    <property type="entry name" value="17beta-HSD1_like_SDR_c"/>
    <property type="match status" value="1"/>
</dbReference>
<comment type="subcellular location">
    <subcellularLocation>
        <location evidence="1">Mitochondrion</location>
    </subcellularLocation>
</comment>
<reference evidence="7" key="1">
    <citation type="submission" date="2021-08" db="EMBL/GenBank/DDBJ databases">
        <authorList>
            <person name="Misof B."/>
            <person name="Oliver O."/>
            <person name="Podsiadlowski L."/>
            <person name="Donath A."/>
            <person name="Peters R."/>
            <person name="Mayer C."/>
            <person name="Rust J."/>
            <person name="Gunkel S."/>
            <person name="Lesny P."/>
            <person name="Martin S."/>
            <person name="Oeyen J.P."/>
            <person name="Petersen M."/>
            <person name="Panagiotis P."/>
            <person name="Wilbrandt J."/>
            <person name="Tanja T."/>
        </authorList>
    </citation>
    <scope>NUCLEOTIDE SEQUENCE</scope>
    <source>
        <strain evidence="7">GBR_01_08_01A</strain>
        <tissue evidence="7">Thorax + abdomen</tissue>
    </source>
</reference>
<evidence type="ECO:0008006" key="9">
    <source>
        <dbReference type="Google" id="ProtNLM"/>
    </source>
</evidence>
<keyword evidence="6" id="KW-0812">Transmembrane</keyword>
<dbReference type="EMBL" id="JAIFRP010000006">
    <property type="protein sequence ID" value="KAK2587761.1"/>
    <property type="molecule type" value="Genomic_DNA"/>
</dbReference>
<dbReference type="AlphaFoldDB" id="A0AAD9VUQ7"/>
<dbReference type="InterPro" id="IPR036291">
    <property type="entry name" value="NAD(P)-bd_dom_sf"/>
</dbReference>
<evidence type="ECO:0000256" key="3">
    <source>
        <dbReference type="ARBA" id="ARBA00023002"/>
    </source>
</evidence>
<protein>
    <recommendedName>
        <fullName evidence="9">Inactive hydroxysteroid dehydrogenase-like protein 1</fullName>
    </recommendedName>
</protein>
<comment type="similarity">
    <text evidence="5">Belongs to the short-chain dehydrogenases/reductases (SDR) family. 17-beta-HSD 3 subfamily.</text>
</comment>
<dbReference type="Gene3D" id="3.40.50.720">
    <property type="entry name" value="NAD(P)-binding Rossmann-like Domain"/>
    <property type="match status" value="1"/>
</dbReference>
<keyword evidence="3" id="KW-0560">Oxidoreductase</keyword>
<dbReference type="FunFam" id="3.40.50.720:FF:000137">
    <property type="entry name" value="Hydroxysteroid (17-beta) dehydrogenase 3"/>
    <property type="match status" value="1"/>
</dbReference>
<evidence type="ECO:0000256" key="4">
    <source>
        <dbReference type="ARBA" id="ARBA00023128"/>
    </source>
</evidence>
<dbReference type="Proteomes" id="UP001258017">
    <property type="component" value="Unassembled WGS sequence"/>
</dbReference>